<sequence length="187" mass="21566">MDTPKLLQVWPTVYCTQLLKEHGHTKIAASLADRILYATLKKSKDTAKLLQVLPAVCCTQLWKRARTQQICFPFGSPYVVRNFGKEQGHSKIVARLAHRMLYATLEKRKDAAKLLHVWLTVCYTQLWKRERTQQNCCKFDRPYIVRNFEKEQGHSKSFASFAGRMLYATFEGGKDTANLLHVCRAVC</sequence>
<evidence type="ECO:0000313" key="1">
    <source>
        <dbReference type="EMBL" id="KAK3795703.1"/>
    </source>
</evidence>
<gene>
    <name evidence="1" type="ORF">RRG08_066407</name>
</gene>
<evidence type="ECO:0000313" key="2">
    <source>
        <dbReference type="Proteomes" id="UP001283361"/>
    </source>
</evidence>
<dbReference type="Proteomes" id="UP001283361">
    <property type="component" value="Unassembled WGS sequence"/>
</dbReference>
<keyword evidence="2" id="KW-1185">Reference proteome</keyword>
<organism evidence="1 2">
    <name type="scientific">Elysia crispata</name>
    <name type="common">lettuce slug</name>
    <dbReference type="NCBI Taxonomy" id="231223"/>
    <lineage>
        <taxon>Eukaryota</taxon>
        <taxon>Metazoa</taxon>
        <taxon>Spiralia</taxon>
        <taxon>Lophotrochozoa</taxon>
        <taxon>Mollusca</taxon>
        <taxon>Gastropoda</taxon>
        <taxon>Heterobranchia</taxon>
        <taxon>Euthyneura</taxon>
        <taxon>Panpulmonata</taxon>
        <taxon>Sacoglossa</taxon>
        <taxon>Placobranchoidea</taxon>
        <taxon>Plakobranchidae</taxon>
        <taxon>Elysia</taxon>
    </lineage>
</organism>
<protein>
    <submittedName>
        <fullName evidence="1">Uncharacterized protein</fullName>
    </submittedName>
</protein>
<dbReference type="EMBL" id="JAWDGP010001011">
    <property type="protein sequence ID" value="KAK3795703.1"/>
    <property type="molecule type" value="Genomic_DNA"/>
</dbReference>
<dbReference type="AlphaFoldDB" id="A0AAE1E7F5"/>
<accession>A0AAE1E7F5</accession>
<name>A0AAE1E7F5_9GAST</name>
<proteinExistence type="predicted"/>
<reference evidence="1" key="1">
    <citation type="journal article" date="2023" name="G3 (Bethesda)">
        <title>A reference genome for the long-term kleptoplast-retaining sea slug Elysia crispata morphotype clarki.</title>
        <authorList>
            <person name="Eastman K.E."/>
            <person name="Pendleton A.L."/>
            <person name="Shaikh M.A."/>
            <person name="Suttiyut T."/>
            <person name="Ogas R."/>
            <person name="Tomko P."/>
            <person name="Gavelis G."/>
            <person name="Widhalm J.R."/>
            <person name="Wisecaver J.H."/>
        </authorList>
    </citation>
    <scope>NUCLEOTIDE SEQUENCE</scope>
    <source>
        <strain evidence="1">ECLA1</strain>
    </source>
</reference>
<comment type="caution">
    <text evidence="1">The sequence shown here is derived from an EMBL/GenBank/DDBJ whole genome shotgun (WGS) entry which is preliminary data.</text>
</comment>